<evidence type="ECO:0000313" key="6">
    <source>
        <dbReference type="EMBL" id="CAL6085871.1"/>
    </source>
</evidence>
<keyword evidence="8" id="KW-1185">Reference proteome</keyword>
<feature type="compositionally biased region" description="Polar residues" evidence="1">
    <location>
        <begin position="1"/>
        <end position="10"/>
    </location>
</feature>
<organism evidence="2">
    <name type="scientific">Hexamita inflata</name>
    <dbReference type="NCBI Taxonomy" id="28002"/>
    <lineage>
        <taxon>Eukaryota</taxon>
        <taxon>Metamonada</taxon>
        <taxon>Diplomonadida</taxon>
        <taxon>Hexamitidae</taxon>
        <taxon>Hexamitinae</taxon>
        <taxon>Hexamita</taxon>
    </lineage>
</organism>
<evidence type="ECO:0000313" key="5">
    <source>
        <dbReference type="EMBL" id="CAL6030613.1"/>
    </source>
</evidence>
<dbReference type="EMBL" id="CAXDID020000116">
    <property type="protein sequence ID" value="CAL6030613.1"/>
    <property type="molecule type" value="Genomic_DNA"/>
</dbReference>
<gene>
    <name evidence="3" type="ORF">HINF_LOCUS18769</name>
    <name evidence="5" type="ORF">HINF_LOCUS33490</name>
    <name evidence="2" type="ORF">HINF_LOCUS5492</name>
    <name evidence="4" type="ORF">HINF_LOCUS55197</name>
    <name evidence="6" type="ORF">HINF_LOCUS62887</name>
    <name evidence="7" type="ORF">HINF_LOCUS77354</name>
</gene>
<reference evidence="2" key="1">
    <citation type="submission" date="2023-06" db="EMBL/GenBank/DDBJ databases">
        <authorList>
            <person name="Kurt Z."/>
        </authorList>
    </citation>
    <scope>NUCLEOTIDE SEQUENCE</scope>
</reference>
<reference evidence="5 8" key="2">
    <citation type="submission" date="2024-07" db="EMBL/GenBank/DDBJ databases">
        <authorList>
            <person name="Akdeniz Z."/>
        </authorList>
    </citation>
    <scope>NUCLEOTIDE SEQUENCE [LARGE SCALE GENOMIC DNA]</scope>
</reference>
<feature type="compositionally biased region" description="Basic and acidic residues" evidence="1">
    <location>
        <begin position="60"/>
        <end position="69"/>
    </location>
</feature>
<dbReference type="EMBL" id="CATOUU010001025">
    <property type="protein sequence ID" value="CAI9967552.1"/>
    <property type="molecule type" value="Genomic_DNA"/>
</dbReference>
<proteinExistence type="predicted"/>
<dbReference type="Proteomes" id="UP001642409">
    <property type="component" value="Unassembled WGS sequence"/>
</dbReference>
<evidence type="ECO:0000313" key="4">
    <source>
        <dbReference type="EMBL" id="CAI9967552.1"/>
    </source>
</evidence>
<evidence type="ECO:0000313" key="7">
    <source>
        <dbReference type="EMBL" id="CAL6113113.1"/>
    </source>
</evidence>
<feature type="region of interest" description="Disordered" evidence="1">
    <location>
        <begin position="40"/>
        <end position="69"/>
    </location>
</feature>
<evidence type="ECO:0000256" key="1">
    <source>
        <dbReference type="SAM" id="MobiDB-lite"/>
    </source>
</evidence>
<dbReference type="AlphaFoldDB" id="A0AA86TJV8"/>
<feature type="compositionally biased region" description="Low complexity" evidence="1">
    <location>
        <begin position="41"/>
        <end position="58"/>
    </location>
</feature>
<feature type="region of interest" description="Disordered" evidence="1">
    <location>
        <begin position="1"/>
        <end position="25"/>
    </location>
</feature>
<protein>
    <submittedName>
        <fullName evidence="5">Hypothetical_protein</fullName>
    </submittedName>
</protein>
<dbReference type="EMBL" id="CATOUU010000143">
    <property type="protein sequence ID" value="CAI9917847.1"/>
    <property type="molecule type" value="Genomic_DNA"/>
</dbReference>
<dbReference type="EMBL" id="CATOUU010000471">
    <property type="protein sequence ID" value="CAI9931124.1"/>
    <property type="molecule type" value="Genomic_DNA"/>
</dbReference>
<dbReference type="EMBL" id="CAXDID020000389">
    <property type="protein sequence ID" value="CAL6085871.1"/>
    <property type="molecule type" value="Genomic_DNA"/>
</dbReference>
<evidence type="ECO:0000313" key="8">
    <source>
        <dbReference type="Proteomes" id="UP001642409"/>
    </source>
</evidence>
<name>A0AA86TJV8_9EUKA</name>
<sequence>MTLPQLNQNKRAGISQQQQLQNRNNRRVSAYVEILQYGEASTNNSTTTHTHQNQESEQSTLEKQKSTNIKEDVQNNFKSLIAGIKATYAKLLLVEQKAFAVEMFVDSTMNQLDTIELQILQIRKKARKSKYRQ</sequence>
<accession>A0AA86TJV8</accession>
<evidence type="ECO:0000313" key="2">
    <source>
        <dbReference type="EMBL" id="CAI9917847.1"/>
    </source>
</evidence>
<dbReference type="EMBL" id="CAXDID020000757">
    <property type="protein sequence ID" value="CAL6113113.1"/>
    <property type="molecule type" value="Genomic_DNA"/>
</dbReference>
<comment type="caution">
    <text evidence="2">The sequence shown here is derived from an EMBL/GenBank/DDBJ whole genome shotgun (WGS) entry which is preliminary data.</text>
</comment>
<evidence type="ECO:0000313" key="3">
    <source>
        <dbReference type="EMBL" id="CAI9931124.1"/>
    </source>
</evidence>